<dbReference type="PANTHER" id="PTHR37162:SF1">
    <property type="entry name" value="BED-TYPE DOMAIN-CONTAINING PROTEIN"/>
    <property type="match status" value="1"/>
</dbReference>
<protein>
    <submittedName>
        <fullName evidence="3">Uncharacterized protein LOC111350857</fullName>
    </submittedName>
</protein>
<proteinExistence type="predicted"/>
<reference evidence="3" key="1">
    <citation type="submission" date="2025-08" db="UniProtKB">
        <authorList>
            <consortium name="RefSeq"/>
        </authorList>
    </citation>
    <scope>IDENTIFICATION</scope>
    <source>
        <strain evidence="3">Ishihara</strain>
        <tissue evidence="3">Whole body</tissue>
    </source>
</reference>
<feature type="region of interest" description="Disordered" evidence="1">
    <location>
        <begin position="1"/>
        <end position="35"/>
    </location>
</feature>
<dbReference type="PANTHER" id="PTHR37162">
    <property type="entry name" value="HAT FAMILY DIMERISATION DOMAINCONTAINING PROTEIN-RELATED"/>
    <property type="match status" value="1"/>
</dbReference>
<dbReference type="GeneID" id="111350857"/>
<dbReference type="Proteomes" id="UP000301870">
    <property type="component" value="Chromosome 12"/>
</dbReference>
<evidence type="ECO:0000313" key="2">
    <source>
        <dbReference type="Proteomes" id="UP000301870"/>
    </source>
</evidence>
<dbReference type="OrthoDB" id="6159421at2759"/>
<dbReference type="RefSeq" id="XP_022818325.1">
    <property type="nucleotide sequence ID" value="XM_022962557.1"/>
</dbReference>
<evidence type="ECO:0000256" key="1">
    <source>
        <dbReference type="SAM" id="MobiDB-lite"/>
    </source>
</evidence>
<dbReference type="AlphaFoldDB" id="A0A9J7IMH6"/>
<sequence length="342" mass="38765">MEDEDSTSNPGPSRPCPGTPKKTLARRNELSRDQKEKHRAQKYCADWENLEVFKHWLKPGKSAYKAKCIVCDCELLSEYSVLKIHSTRQKNLKALSNAKIANKQRNLMTNFVTENPVGKNKLESKIELQLSAFIAEHNISYNSIDHLTDIINDILHDFDVKHKISLKRTKATAVTTEVIGKAEKSMLTSVLTTQKFSTICDESTDISTQKASCIVVRYFDKDKKQEVLSKMWELCKVFDSENPDMVNQGATGENLYRVMTQSFLDKNIPLDNMIGFAADGCNVMMGENNSVASRLKENLPGIFILKCVCHSAHLCASEACKELPRRCEDLAREIYNRGYKKN</sequence>
<evidence type="ECO:0000313" key="3">
    <source>
        <dbReference type="RefSeq" id="XP_022818325.1"/>
    </source>
</evidence>
<name>A0A9J7IMH6_SPOLT</name>
<organism evidence="2 3">
    <name type="scientific">Spodoptera litura</name>
    <name type="common">Asian cotton leafworm</name>
    <dbReference type="NCBI Taxonomy" id="69820"/>
    <lineage>
        <taxon>Eukaryota</taxon>
        <taxon>Metazoa</taxon>
        <taxon>Ecdysozoa</taxon>
        <taxon>Arthropoda</taxon>
        <taxon>Hexapoda</taxon>
        <taxon>Insecta</taxon>
        <taxon>Pterygota</taxon>
        <taxon>Neoptera</taxon>
        <taxon>Endopterygota</taxon>
        <taxon>Lepidoptera</taxon>
        <taxon>Glossata</taxon>
        <taxon>Ditrysia</taxon>
        <taxon>Noctuoidea</taxon>
        <taxon>Noctuidae</taxon>
        <taxon>Amphipyrinae</taxon>
        <taxon>Spodoptera</taxon>
    </lineage>
</organism>
<feature type="compositionally biased region" description="Basic and acidic residues" evidence="1">
    <location>
        <begin position="26"/>
        <end position="35"/>
    </location>
</feature>
<dbReference type="KEGG" id="sliu:111350857"/>
<accession>A0A9J7IMH6</accession>
<keyword evidence="2" id="KW-1185">Reference proteome</keyword>
<gene>
    <name evidence="3" type="primary">LOC111350857</name>
</gene>